<organism evidence="6">
    <name type="scientific">marine metagenome</name>
    <dbReference type="NCBI Taxonomy" id="408172"/>
    <lineage>
        <taxon>unclassified sequences</taxon>
        <taxon>metagenomes</taxon>
        <taxon>ecological metagenomes</taxon>
    </lineage>
</organism>
<dbReference type="AlphaFoldDB" id="A0A383AYY9"/>
<name>A0A383AYY9_9ZZZZ</name>
<dbReference type="EMBL" id="UINC01195940">
    <property type="protein sequence ID" value="SVE12739.1"/>
    <property type="molecule type" value="Genomic_DNA"/>
</dbReference>
<gene>
    <name evidence="6" type="ORF">METZ01_LOCUS465593</name>
</gene>
<protein>
    <recommendedName>
        <fullName evidence="7">DUF423 domain-containing protein</fullName>
    </recommendedName>
</protein>
<evidence type="ECO:0000256" key="2">
    <source>
        <dbReference type="ARBA" id="ARBA00022692"/>
    </source>
</evidence>
<evidence type="ECO:0008006" key="7">
    <source>
        <dbReference type="Google" id="ProtNLM"/>
    </source>
</evidence>
<feature type="transmembrane region" description="Helical" evidence="5">
    <location>
        <begin position="70"/>
        <end position="90"/>
    </location>
</feature>
<keyword evidence="2 5" id="KW-0812">Transmembrane</keyword>
<evidence type="ECO:0000256" key="1">
    <source>
        <dbReference type="ARBA" id="ARBA00004141"/>
    </source>
</evidence>
<sequence length="125" mass="13842">MFRLFFCLGAGFASLAVLTGAFGTHFLSKRISSEMLNVFEIGSRYQMYHALGLFIVAWSMCQWKSQFLDVAGWSFVIGILLFSGSLYALSFTGARWLGAITPLGGISFIFGWLCLVISAIYNNLI</sequence>
<accession>A0A383AYY9</accession>
<evidence type="ECO:0000256" key="4">
    <source>
        <dbReference type="ARBA" id="ARBA00023136"/>
    </source>
</evidence>
<keyword evidence="4 5" id="KW-0472">Membrane</keyword>
<dbReference type="PANTHER" id="PTHR43461">
    <property type="entry name" value="TRANSMEMBRANE PROTEIN 256"/>
    <property type="match status" value="1"/>
</dbReference>
<dbReference type="GO" id="GO:0005886">
    <property type="term" value="C:plasma membrane"/>
    <property type="evidence" value="ECO:0007669"/>
    <property type="project" value="TreeGrafter"/>
</dbReference>
<evidence type="ECO:0000256" key="3">
    <source>
        <dbReference type="ARBA" id="ARBA00022989"/>
    </source>
</evidence>
<evidence type="ECO:0000313" key="6">
    <source>
        <dbReference type="EMBL" id="SVE12739.1"/>
    </source>
</evidence>
<proteinExistence type="predicted"/>
<dbReference type="Pfam" id="PF04241">
    <property type="entry name" value="DUF423"/>
    <property type="match status" value="1"/>
</dbReference>
<keyword evidence="3 5" id="KW-1133">Transmembrane helix</keyword>
<evidence type="ECO:0000256" key="5">
    <source>
        <dbReference type="SAM" id="Phobius"/>
    </source>
</evidence>
<feature type="transmembrane region" description="Helical" evidence="5">
    <location>
        <begin position="47"/>
        <end position="63"/>
    </location>
</feature>
<dbReference type="PANTHER" id="PTHR43461:SF1">
    <property type="entry name" value="TRANSMEMBRANE PROTEIN 256"/>
    <property type="match status" value="1"/>
</dbReference>
<comment type="subcellular location">
    <subcellularLocation>
        <location evidence="1">Membrane</location>
        <topology evidence="1">Multi-pass membrane protein</topology>
    </subcellularLocation>
</comment>
<dbReference type="InterPro" id="IPR006696">
    <property type="entry name" value="DUF423"/>
</dbReference>
<reference evidence="6" key="1">
    <citation type="submission" date="2018-05" db="EMBL/GenBank/DDBJ databases">
        <authorList>
            <person name="Lanie J.A."/>
            <person name="Ng W.-L."/>
            <person name="Kazmierczak K.M."/>
            <person name="Andrzejewski T.M."/>
            <person name="Davidsen T.M."/>
            <person name="Wayne K.J."/>
            <person name="Tettelin H."/>
            <person name="Glass J.I."/>
            <person name="Rusch D."/>
            <person name="Podicherti R."/>
            <person name="Tsui H.-C.T."/>
            <person name="Winkler M.E."/>
        </authorList>
    </citation>
    <scope>NUCLEOTIDE SEQUENCE</scope>
</reference>
<feature type="transmembrane region" description="Helical" evidence="5">
    <location>
        <begin position="96"/>
        <end position="121"/>
    </location>
</feature>